<organism evidence="1 2">
    <name type="scientific">Puccinia striiformis</name>
    <dbReference type="NCBI Taxonomy" id="27350"/>
    <lineage>
        <taxon>Eukaryota</taxon>
        <taxon>Fungi</taxon>
        <taxon>Dikarya</taxon>
        <taxon>Basidiomycota</taxon>
        <taxon>Pucciniomycotina</taxon>
        <taxon>Pucciniomycetes</taxon>
        <taxon>Pucciniales</taxon>
        <taxon>Pucciniaceae</taxon>
        <taxon>Puccinia</taxon>
    </lineage>
</organism>
<gene>
    <name evidence="1" type="ORF">PSTT_14205</name>
</gene>
<reference evidence="1" key="1">
    <citation type="submission" date="2017-12" db="EMBL/GenBank/DDBJ databases">
        <title>Gene loss provides genomic basis for host adaptation in cereal stripe rust fungi.</title>
        <authorList>
            <person name="Xia C."/>
        </authorList>
    </citation>
    <scope>NUCLEOTIDE SEQUENCE [LARGE SCALE GENOMIC DNA]</scope>
    <source>
        <strain evidence="1">93-210</strain>
    </source>
</reference>
<dbReference type="EMBL" id="PKSL01000217">
    <property type="protein sequence ID" value="POV98769.1"/>
    <property type="molecule type" value="Genomic_DNA"/>
</dbReference>
<sequence length="156" mass="17544">SLRAEVAGAFGRRQAVRRVQSCSLSEIYSRTRGSVVEFAMVVRSEASLIVSFALRQAQRDTVYLHRQYFFRALLASGTRDLAPTFAAIFIRASPTLQLRLFCYLYRATYRSTPATTLQVIQPLEVVLRSRRRDVNPLPTPAVPSVSPESNTCSLCR</sequence>
<feature type="non-terminal residue" evidence="1">
    <location>
        <position position="1"/>
    </location>
</feature>
<proteinExistence type="predicted"/>
<protein>
    <submittedName>
        <fullName evidence="1">Uncharacterized protein</fullName>
    </submittedName>
</protein>
<evidence type="ECO:0000313" key="2">
    <source>
        <dbReference type="Proteomes" id="UP000239156"/>
    </source>
</evidence>
<evidence type="ECO:0000313" key="1">
    <source>
        <dbReference type="EMBL" id="POV98769.1"/>
    </source>
</evidence>
<name>A0A2S4UNC5_9BASI</name>
<keyword evidence="2" id="KW-1185">Reference proteome</keyword>
<feature type="non-terminal residue" evidence="1">
    <location>
        <position position="156"/>
    </location>
</feature>
<dbReference type="AlphaFoldDB" id="A0A2S4UNC5"/>
<dbReference type="Proteomes" id="UP000239156">
    <property type="component" value="Unassembled WGS sequence"/>
</dbReference>
<dbReference type="VEuPathDB" id="FungiDB:PSTT_14205"/>
<accession>A0A2S4UNC5</accession>
<comment type="caution">
    <text evidence="1">The sequence shown here is derived from an EMBL/GenBank/DDBJ whole genome shotgun (WGS) entry which is preliminary data.</text>
</comment>